<dbReference type="AlphaFoldDB" id="A0A9P4N8B9"/>
<keyword evidence="1" id="KW-1133">Transmembrane helix</keyword>
<evidence type="ECO:0000313" key="3">
    <source>
        <dbReference type="Proteomes" id="UP000800093"/>
    </source>
</evidence>
<feature type="transmembrane region" description="Helical" evidence="1">
    <location>
        <begin position="68"/>
        <end position="87"/>
    </location>
</feature>
<accession>A0A9P4N8B9</accession>
<feature type="transmembrane region" description="Helical" evidence="1">
    <location>
        <begin position="43"/>
        <end position="61"/>
    </location>
</feature>
<organism evidence="2 3">
    <name type="scientific">Lojkania enalia</name>
    <dbReference type="NCBI Taxonomy" id="147567"/>
    <lineage>
        <taxon>Eukaryota</taxon>
        <taxon>Fungi</taxon>
        <taxon>Dikarya</taxon>
        <taxon>Ascomycota</taxon>
        <taxon>Pezizomycotina</taxon>
        <taxon>Dothideomycetes</taxon>
        <taxon>Pleosporomycetidae</taxon>
        <taxon>Pleosporales</taxon>
        <taxon>Pleosporales incertae sedis</taxon>
        <taxon>Lojkania</taxon>
    </lineage>
</organism>
<keyword evidence="3" id="KW-1185">Reference proteome</keyword>
<sequence length="159" mass="18591">MEIRYSVPASTISGLKPNTSQRLHYLAFFVDHLPSFISKPNRVTTLLAYICTLCCIWRFWLLHRKWRFNNVFVFGTYGLWIILSWTTQLDDALVTWTAIYLVLPLLSLCSVILHRMLGSNAWKPPTFSIEEANERHELRPMARNEDTEALLNSDEMNKK</sequence>
<proteinExistence type="predicted"/>
<dbReference type="OrthoDB" id="3944440at2759"/>
<dbReference type="Proteomes" id="UP000800093">
    <property type="component" value="Unassembled WGS sequence"/>
</dbReference>
<gene>
    <name evidence="2" type="ORF">CC78DRAFT_350227</name>
</gene>
<name>A0A9P4N8B9_9PLEO</name>
<dbReference type="EMBL" id="ML986585">
    <property type="protein sequence ID" value="KAF2268679.1"/>
    <property type="molecule type" value="Genomic_DNA"/>
</dbReference>
<keyword evidence="1" id="KW-0472">Membrane</keyword>
<evidence type="ECO:0000256" key="1">
    <source>
        <dbReference type="SAM" id="Phobius"/>
    </source>
</evidence>
<comment type="caution">
    <text evidence="2">The sequence shown here is derived from an EMBL/GenBank/DDBJ whole genome shotgun (WGS) entry which is preliminary data.</text>
</comment>
<feature type="transmembrane region" description="Helical" evidence="1">
    <location>
        <begin position="93"/>
        <end position="113"/>
    </location>
</feature>
<evidence type="ECO:0000313" key="2">
    <source>
        <dbReference type="EMBL" id="KAF2268679.1"/>
    </source>
</evidence>
<reference evidence="3" key="1">
    <citation type="journal article" date="2020" name="Stud. Mycol.">
        <title>101 Dothideomycetes genomes: A test case for predicting lifestyles and emergence of pathogens.</title>
        <authorList>
            <person name="Haridas S."/>
            <person name="Albert R."/>
            <person name="Binder M."/>
            <person name="Bloem J."/>
            <person name="LaButti K."/>
            <person name="Salamov A."/>
            <person name="Andreopoulos B."/>
            <person name="Baker S."/>
            <person name="Barry K."/>
            <person name="Bills G."/>
            <person name="Bluhm B."/>
            <person name="Cannon C."/>
            <person name="Castanera R."/>
            <person name="Culley D."/>
            <person name="Daum C."/>
            <person name="Ezra D."/>
            <person name="Gonzalez J."/>
            <person name="Henrissat B."/>
            <person name="Kuo A."/>
            <person name="Liang C."/>
            <person name="Lipzen A."/>
            <person name="Lutzoni F."/>
            <person name="Magnuson J."/>
            <person name="Mondo S."/>
            <person name="Nolan M."/>
            <person name="Ohm R."/>
            <person name="Pangilinan J."/>
            <person name="Park H.-J."/>
            <person name="Ramirez L."/>
            <person name="Alfaro M."/>
            <person name="Sun H."/>
            <person name="Tritt A."/>
            <person name="Yoshinaga Y."/>
            <person name="Zwiers L.-H."/>
            <person name="Turgeon B."/>
            <person name="Goodwin S."/>
            <person name="Spatafora J."/>
            <person name="Crous P."/>
            <person name="Grigoriev I."/>
        </authorList>
    </citation>
    <scope>NUCLEOTIDE SEQUENCE [LARGE SCALE GENOMIC DNA]</scope>
    <source>
        <strain evidence="3">CBS 304.66</strain>
    </source>
</reference>
<keyword evidence="1" id="KW-0812">Transmembrane</keyword>
<protein>
    <submittedName>
        <fullName evidence="2">Uncharacterized protein</fullName>
    </submittedName>
</protein>